<reference evidence="2" key="1">
    <citation type="submission" date="2022-04" db="EMBL/GenBank/DDBJ databases">
        <title>Lysobacter sp. CAU 1642 isolated from sea sand.</title>
        <authorList>
            <person name="Kim W."/>
        </authorList>
    </citation>
    <scope>NUCLEOTIDE SEQUENCE</scope>
    <source>
        <strain evidence="2">CAU 1642</strain>
    </source>
</reference>
<name>A0ABT0GCW7_9GAMM</name>
<keyword evidence="1" id="KW-0732">Signal</keyword>
<protein>
    <recommendedName>
        <fullName evidence="4">Lipoprotein</fullName>
    </recommendedName>
</protein>
<proteinExistence type="predicted"/>
<evidence type="ECO:0000256" key="1">
    <source>
        <dbReference type="SAM" id="SignalP"/>
    </source>
</evidence>
<feature type="signal peptide" evidence="1">
    <location>
        <begin position="1"/>
        <end position="22"/>
    </location>
</feature>
<evidence type="ECO:0000313" key="2">
    <source>
        <dbReference type="EMBL" id="MCK7592375.1"/>
    </source>
</evidence>
<organism evidence="2 3">
    <name type="scientific">Pseudomarimonas salicorniae</name>
    <dbReference type="NCBI Taxonomy" id="2933270"/>
    <lineage>
        <taxon>Bacteria</taxon>
        <taxon>Pseudomonadati</taxon>
        <taxon>Pseudomonadota</taxon>
        <taxon>Gammaproteobacteria</taxon>
        <taxon>Lysobacterales</taxon>
        <taxon>Lysobacteraceae</taxon>
        <taxon>Pseudomarimonas</taxon>
    </lineage>
</organism>
<comment type="caution">
    <text evidence="2">The sequence shown here is derived from an EMBL/GenBank/DDBJ whole genome shotgun (WGS) entry which is preliminary data.</text>
</comment>
<gene>
    <name evidence="2" type="ORF">M0G41_01680</name>
</gene>
<dbReference type="Proteomes" id="UP001431449">
    <property type="component" value="Unassembled WGS sequence"/>
</dbReference>
<accession>A0ABT0GCW7</accession>
<evidence type="ECO:0008006" key="4">
    <source>
        <dbReference type="Google" id="ProtNLM"/>
    </source>
</evidence>
<dbReference type="RefSeq" id="WP_248204495.1">
    <property type="nucleotide sequence ID" value="NZ_JALNMH010000001.1"/>
</dbReference>
<evidence type="ECO:0000313" key="3">
    <source>
        <dbReference type="Proteomes" id="UP001431449"/>
    </source>
</evidence>
<sequence>MTLRIALFLLLGLLATPFSAMAAAELVDPDPLAVPAGVDGETVATEIKRALIGRGWVVTGEQPGRIDASLHLRAHVARVAISFDTESVRVNYVSSDNLDYREKKGRRYIHKNYLSWVNNVLTDLSRNLQMATL</sequence>
<dbReference type="EMBL" id="JALNMH010000001">
    <property type="protein sequence ID" value="MCK7592375.1"/>
    <property type="molecule type" value="Genomic_DNA"/>
</dbReference>
<keyword evidence="3" id="KW-1185">Reference proteome</keyword>
<feature type="chain" id="PRO_5045995168" description="Lipoprotein" evidence="1">
    <location>
        <begin position="23"/>
        <end position="133"/>
    </location>
</feature>